<dbReference type="EMBL" id="MLJW01009145">
    <property type="protein sequence ID" value="OIQ63278.1"/>
    <property type="molecule type" value="Genomic_DNA"/>
</dbReference>
<dbReference type="PANTHER" id="PTHR43397:SF1">
    <property type="entry name" value="ERGOTHIONEINE BIOSYNTHESIS PROTEIN 1"/>
    <property type="match status" value="1"/>
</dbReference>
<dbReference type="EC" id="2.1.1.44" evidence="4"/>
<reference evidence="4" key="1">
    <citation type="submission" date="2016-10" db="EMBL/GenBank/DDBJ databases">
        <title>Sequence of Gallionella enrichment culture.</title>
        <authorList>
            <person name="Poehlein A."/>
            <person name="Muehling M."/>
            <person name="Daniel R."/>
        </authorList>
    </citation>
    <scope>NUCLEOTIDE SEQUENCE</scope>
</reference>
<comment type="caution">
    <text evidence="4">The sequence shown here is derived from an EMBL/GenBank/DDBJ whole genome shotgun (WGS) entry which is preliminary data.</text>
</comment>
<dbReference type="PANTHER" id="PTHR43397">
    <property type="entry name" value="ERGOTHIONEINE BIOSYNTHESIS PROTEIN 1"/>
    <property type="match status" value="1"/>
</dbReference>
<name>A0A1J5NWZ9_9ZZZZ</name>
<dbReference type="GO" id="GO:0052706">
    <property type="term" value="F:L-histidine N(alpha)-methyltransferase activity"/>
    <property type="evidence" value="ECO:0007669"/>
    <property type="project" value="UniProtKB-EC"/>
</dbReference>
<gene>
    <name evidence="4" type="primary">egtD_4</name>
    <name evidence="4" type="ORF">GALL_551800</name>
</gene>
<dbReference type="GO" id="GO:0032259">
    <property type="term" value="P:methylation"/>
    <property type="evidence" value="ECO:0007669"/>
    <property type="project" value="UniProtKB-KW"/>
</dbReference>
<feature type="domain" description="Histidine-specific methyltransferase SAM-dependent" evidence="3">
    <location>
        <begin position="2"/>
        <end position="145"/>
    </location>
</feature>
<dbReference type="Pfam" id="PF10017">
    <property type="entry name" value="Methyltransf_33"/>
    <property type="match status" value="1"/>
</dbReference>
<dbReference type="InterPro" id="IPR051128">
    <property type="entry name" value="EgtD_Methyltrsf_superfamily"/>
</dbReference>
<proteinExistence type="predicted"/>
<keyword evidence="1 4" id="KW-0489">Methyltransferase</keyword>
<evidence type="ECO:0000259" key="3">
    <source>
        <dbReference type="Pfam" id="PF10017"/>
    </source>
</evidence>
<dbReference type="AlphaFoldDB" id="A0A1J5NWZ9"/>
<evidence type="ECO:0000313" key="4">
    <source>
        <dbReference type="EMBL" id="OIQ63278.1"/>
    </source>
</evidence>
<organism evidence="4">
    <name type="scientific">mine drainage metagenome</name>
    <dbReference type="NCBI Taxonomy" id="410659"/>
    <lineage>
        <taxon>unclassified sequences</taxon>
        <taxon>metagenomes</taxon>
        <taxon>ecological metagenomes</taxon>
    </lineage>
</organism>
<evidence type="ECO:0000256" key="1">
    <source>
        <dbReference type="ARBA" id="ARBA00022603"/>
    </source>
</evidence>
<sequence>MQFLHGAAVFLGAGAHLLVGVDGTRDKARLLPAYDDSRGVTAAFNRNLLVRINRELGAEFDPQAFDHQARFDPQRGRVEMHLASRVRQTVRLQGRVFDFESGETIHTENSYKYPVAMFQQLAHSAGWRSQNHWLAEGVDYAVHALVC</sequence>
<protein>
    <submittedName>
        <fullName evidence="4">Histidine-specific methyltransferase EgtD</fullName>
        <ecNumber evidence="4">2.1.1.44</ecNumber>
    </submittedName>
</protein>
<keyword evidence="2 4" id="KW-0808">Transferase</keyword>
<evidence type="ECO:0000256" key="2">
    <source>
        <dbReference type="ARBA" id="ARBA00022679"/>
    </source>
</evidence>
<dbReference type="InterPro" id="IPR019257">
    <property type="entry name" value="MeTrfase_dom"/>
</dbReference>
<accession>A0A1J5NWZ9</accession>